<dbReference type="GO" id="GO:0008832">
    <property type="term" value="F:dGTPase activity"/>
    <property type="evidence" value="ECO:0007669"/>
    <property type="project" value="UniProtKB-EC"/>
</dbReference>
<evidence type="ECO:0000313" key="4">
    <source>
        <dbReference type="Proteomes" id="UP000248598"/>
    </source>
</evidence>
<dbReference type="InterPro" id="IPR050135">
    <property type="entry name" value="dGTPase-like"/>
</dbReference>
<dbReference type="RefSeq" id="WP_003788510.1">
    <property type="nucleotide sequence ID" value="NZ_CP050136.1"/>
</dbReference>
<keyword evidence="1 3" id="KW-0378">Hydrolase</keyword>
<dbReference type="Gene3D" id="1.10.3550.10">
    <property type="entry name" value="eoxyguanosinetriphosphate triphosphohydrolase domain-like"/>
    <property type="match status" value="1"/>
</dbReference>
<dbReference type="PANTHER" id="PTHR11373">
    <property type="entry name" value="DEOXYNUCLEOSIDE TRIPHOSPHATE TRIPHOSPHOHYDROLASE"/>
    <property type="match status" value="1"/>
</dbReference>
<gene>
    <name evidence="3" type="primary">dgt</name>
    <name evidence="3" type="ORF">NCTC10529_00336</name>
</gene>
<sequence length="446" mass="50052">MMNWNTLMSATRFVRQPNGDIIAQPHQANDPYRSPYQTDYDRVVFSQAFRRLGRKTQVHPLAKNDHTHNRLTHSVEVASVGRSLGNQVGVMLQQTQHLPAHLSPNDIATTVQVACLAHDLGNPPFGHTGEDALRHWFKQPAHQHYLADLSPAERNDIQTYEGNAHSLRQILSLEMYAQQGGMRLTAAAIGTLIKYPWSSSQPQKGQRKFNIYQAEMPLFQAIAHELQLPQITPNEWARHPLSYLMEAADDICYALMDLEDAVSLSLINANEIEQLLAPLCDTERLKYASSLPQRIAMMRGLSIGYAINQVAQTFMQHHNDLRAGCFDAHDLLHKTEPKLHETLNAAKQLARDKIFRHRSKLVHELAAFPCLNSMLDLLIPAAHAKITQSSLHNVQHSLALDLLEKSPITAQDTLYTAYLKVLDFIGGMTDNYAAKTASELSGSNML</sequence>
<dbReference type="InterPro" id="IPR003607">
    <property type="entry name" value="HD/PDEase_dom"/>
</dbReference>
<evidence type="ECO:0000259" key="2">
    <source>
        <dbReference type="SMART" id="SM00471"/>
    </source>
</evidence>
<dbReference type="SUPFAM" id="SSF109604">
    <property type="entry name" value="HD-domain/PDEase-like"/>
    <property type="match status" value="1"/>
</dbReference>
<accession>A0AAX2J1A2</accession>
<dbReference type="Gene3D" id="1.10.3210.10">
    <property type="entry name" value="Hypothetical protein af1432"/>
    <property type="match status" value="1"/>
</dbReference>
<evidence type="ECO:0000313" key="3">
    <source>
        <dbReference type="EMBL" id="SQH24181.1"/>
    </source>
</evidence>
<dbReference type="AlphaFoldDB" id="A0AAX2J1A2"/>
<evidence type="ECO:0000256" key="1">
    <source>
        <dbReference type="ARBA" id="ARBA00022801"/>
    </source>
</evidence>
<dbReference type="InterPro" id="IPR027432">
    <property type="entry name" value="dGTP_triphosphohydrolase_C"/>
</dbReference>
<protein>
    <submittedName>
        <fullName evidence="3">Deoxyguanosinetriphosphate triphosphohydrolase</fullName>
        <ecNumber evidence="3">3.1.5.1</ecNumber>
    </submittedName>
</protein>
<dbReference type="PANTHER" id="PTHR11373:SF40">
    <property type="entry name" value="DEOXYGUANOSINETRIPHOSPHATE TRIPHOSPHOHYDROLASE-LIKE PROTEIN 2"/>
    <property type="match status" value="1"/>
</dbReference>
<dbReference type="Proteomes" id="UP000248598">
    <property type="component" value="Chromosome 1"/>
</dbReference>
<dbReference type="EMBL" id="LS483426">
    <property type="protein sequence ID" value="SQH24181.1"/>
    <property type="molecule type" value="Genomic_DNA"/>
</dbReference>
<dbReference type="EC" id="3.1.5.1" evidence="3"/>
<proteinExistence type="predicted"/>
<reference evidence="3 4" key="1">
    <citation type="submission" date="2018-06" db="EMBL/GenBank/DDBJ databases">
        <authorList>
            <consortium name="Pathogen Informatics"/>
            <person name="Doyle S."/>
        </authorList>
    </citation>
    <scope>NUCLEOTIDE SEQUENCE [LARGE SCALE GENOMIC DNA]</scope>
    <source>
        <strain evidence="3 4">NCTC10529</strain>
    </source>
</reference>
<dbReference type="InterPro" id="IPR023293">
    <property type="entry name" value="dGTP_triP_hydro_central_sf"/>
</dbReference>
<organism evidence="3 4">
    <name type="scientific">Kingella kingae</name>
    <dbReference type="NCBI Taxonomy" id="504"/>
    <lineage>
        <taxon>Bacteria</taxon>
        <taxon>Pseudomonadati</taxon>
        <taxon>Pseudomonadota</taxon>
        <taxon>Betaproteobacteria</taxon>
        <taxon>Neisseriales</taxon>
        <taxon>Neisseriaceae</taxon>
        <taxon>Kingella</taxon>
    </lineage>
</organism>
<dbReference type="NCBIfam" id="TIGR01353">
    <property type="entry name" value="dGTP_triPase"/>
    <property type="match status" value="1"/>
</dbReference>
<dbReference type="Pfam" id="PF01966">
    <property type="entry name" value="HD"/>
    <property type="match status" value="1"/>
</dbReference>
<feature type="domain" description="HD/PDEase" evidence="2">
    <location>
        <begin position="66"/>
        <end position="263"/>
    </location>
</feature>
<dbReference type="GeneID" id="93261654"/>
<dbReference type="GO" id="GO:0006203">
    <property type="term" value="P:dGTP catabolic process"/>
    <property type="evidence" value="ECO:0007669"/>
    <property type="project" value="TreeGrafter"/>
</dbReference>
<dbReference type="Gene3D" id="1.10.3410.10">
    <property type="entry name" value="putative deoxyguanosinetriphosphate triphosphohydrolase like domain"/>
    <property type="match status" value="1"/>
</dbReference>
<dbReference type="SMART" id="SM00471">
    <property type="entry name" value="HDc"/>
    <property type="match status" value="1"/>
</dbReference>
<dbReference type="InterPro" id="IPR006674">
    <property type="entry name" value="HD_domain"/>
</dbReference>
<dbReference type="InterPro" id="IPR006261">
    <property type="entry name" value="dGTPase"/>
</dbReference>
<name>A0AAX2J1A2_KINKI</name>
<dbReference type="NCBIfam" id="NF002205">
    <property type="entry name" value="PRK01096.1"/>
    <property type="match status" value="1"/>
</dbReference>